<keyword evidence="2" id="KW-1185">Reference proteome</keyword>
<reference evidence="1" key="1">
    <citation type="submission" date="2020-10" db="EMBL/GenBank/DDBJ databases">
        <title>Genomic Encyclopedia of Type Strains, Phase IV (KMG-IV): sequencing the most valuable type-strain genomes for metagenomic binning, comparative biology and taxonomic classification.</title>
        <authorList>
            <person name="Goeker M."/>
        </authorList>
    </citation>
    <scope>NUCLEOTIDE SEQUENCE</scope>
    <source>
        <strain evidence="1">DSM 13886</strain>
    </source>
</reference>
<name>A0A927MJ38_9BACL</name>
<sequence length="51" mass="5812">MAHVNFTHRFGDKCTLILGDGDDVFLSVGEDPENRQISILYLKAMRRDSKT</sequence>
<proteinExistence type="predicted"/>
<dbReference type="Proteomes" id="UP000658225">
    <property type="component" value="Unassembled WGS sequence"/>
</dbReference>
<organism evidence="1 2">
    <name type="scientific">Sporosarcina limicola</name>
    <dbReference type="NCBI Taxonomy" id="34101"/>
    <lineage>
        <taxon>Bacteria</taxon>
        <taxon>Bacillati</taxon>
        <taxon>Bacillota</taxon>
        <taxon>Bacilli</taxon>
        <taxon>Bacillales</taxon>
        <taxon>Caryophanaceae</taxon>
        <taxon>Sporosarcina</taxon>
    </lineage>
</organism>
<gene>
    <name evidence="1" type="ORF">H4683_001859</name>
</gene>
<evidence type="ECO:0000313" key="1">
    <source>
        <dbReference type="EMBL" id="MBE1554781.1"/>
    </source>
</evidence>
<protein>
    <submittedName>
        <fullName evidence="1">Uncharacterized protein</fullName>
    </submittedName>
</protein>
<accession>A0A927MJ38</accession>
<comment type="caution">
    <text evidence="1">The sequence shown here is derived from an EMBL/GenBank/DDBJ whole genome shotgun (WGS) entry which is preliminary data.</text>
</comment>
<evidence type="ECO:0000313" key="2">
    <source>
        <dbReference type="Proteomes" id="UP000658225"/>
    </source>
</evidence>
<dbReference type="AlphaFoldDB" id="A0A927MJ38"/>
<dbReference type="EMBL" id="JADBEL010000008">
    <property type="protein sequence ID" value="MBE1554781.1"/>
    <property type="molecule type" value="Genomic_DNA"/>
</dbReference>